<feature type="compositionally biased region" description="Basic and acidic residues" evidence="1">
    <location>
        <begin position="71"/>
        <end position="86"/>
    </location>
</feature>
<dbReference type="AlphaFoldDB" id="A0A7R9JQY9"/>
<organism evidence="2">
    <name type="scientific">Timema genevievae</name>
    <name type="common">Walking stick</name>
    <dbReference type="NCBI Taxonomy" id="629358"/>
    <lineage>
        <taxon>Eukaryota</taxon>
        <taxon>Metazoa</taxon>
        <taxon>Ecdysozoa</taxon>
        <taxon>Arthropoda</taxon>
        <taxon>Hexapoda</taxon>
        <taxon>Insecta</taxon>
        <taxon>Pterygota</taxon>
        <taxon>Neoptera</taxon>
        <taxon>Polyneoptera</taxon>
        <taxon>Phasmatodea</taxon>
        <taxon>Timematodea</taxon>
        <taxon>Timematoidea</taxon>
        <taxon>Timematidae</taxon>
        <taxon>Timema</taxon>
    </lineage>
</organism>
<accession>A0A7R9JQY9</accession>
<dbReference type="EMBL" id="OE839529">
    <property type="protein sequence ID" value="CAD7587601.1"/>
    <property type="molecule type" value="Genomic_DNA"/>
</dbReference>
<gene>
    <name evidence="2" type="ORF">TGEB3V08_LOCUS1776</name>
</gene>
<reference evidence="2" key="1">
    <citation type="submission" date="2020-11" db="EMBL/GenBank/DDBJ databases">
        <authorList>
            <person name="Tran Van P."/>
        </authorList>
    </citation>
    <scope>NUCLEOTIDE SEQUENCE</scope>
</reference>
<protein>
    <submittedName>
        <fullName evidence="2">Uncharacterized protein</fullName>
    </submittedName>
</protein>
<evidence type="ECO:0000313" key="2">
    <source>
        <dbReference type="EMBL" id="CAD7587601.1"/>
    </source>
</evidence>
<sequence length="405" mass="45579">MASVALCGQAVSVHSLPAVPVVSTEEWVTKKKTELTTTRQIETRVKRQVLLEDGKVVEDSGPIVTTNTTEDTQKQESRQTEHRKNDDDDPASPEGELVPGGVGPGIVKEVKEKIVKTREKKEERLETEDVHHLGDIADEVSVQPLLEDCRGSVRGQGSRRVLKRQRNDLRQVGPPLRYTRDRLKCWVRRKLLEDVLKAPNGALRRPEIPRYLRSEFLMYDFNSFRDDKGVGALGDSCHVGIRTVISFSHYVSGRTLVHLYDLRMDEEGRILKVSYPNLRGRRVGNRLRKTTLRRPDRNSNPDLPVISRPVKHGSDAFDSLSTKFGLANCDRAEAFPRQWAGYKMYSSSLTADENRLGDPGLIPCAINNINCLVLFTRPVTRIGSSRSKDTHNYSSPMASLVLTDS</sequence>
<feature type="region of interest" description="Disordered" evidence="1">
    <location>
        <begin position="60"/>
        <end position="104"/>
    </location>
</feature>
<proteinExistence type="predicted"/>
<evidence type="ECO:0000256" key="1">
    <source>
        <dbReference type="SAM" id="MobiDB-lite"/>
    </source>
</evidence>
<name>A0A7R9JQY9_TIMGE</name>